<evidence type="ECO:0000256" key="2">
    <source>
        <dbReference type="PROSITE-ProRule" id="PRU00047"/>
    </source>
</evidence>
<feature type="compositionally biased region" description="Low complexity" evidence="4">
    <location>
        <begin position="318"/>
        <end position="334"/>
    </location>
</feature>
<dbReference type="PROSITE" id="PS50158">
    <property type="entry name" value="ZF_CCHC"/>
    <property type="match status" value="1"/>
</dbReference>
<feature type="domain" description="RRM" evidence="5">
    <location>
        <begin position="11"/>
        <end position="81"/>
    </location>
</feature>
<keyword evidence="8" id="KW-1185">Reference proteome</keyword>
<evidence type="ECO:0000259" key="5">
    <source>
        <dbReference type="PROSITE" id="PS50102"/>
    </source>
</evidence>
<evidence type="ECO:0008006" key="9">
    <source>
        <dbReference type="Google" id="ProtNLM"/>
    </source>
</evidence>
<feature type="domain" description="RRM" evidence="5">
    <location>
        <begin position="90"/>
        <end position="159"/>
    </location>
</feature>
<feature type="region of interest" description="Disordered" evidence="4">
    <location>
        <begin position="251"/>
        <end position="364"/>
    </location>
</feature>
<keyword evidence="2" id="KW-0862">Zinc</keyword>
<organism evidence="7 8">
    <name type="scientific">Bemisia tabaci</name>
    <name type="common">Sweetpotato whitefly</name>
    <name type="synonym">Aleurodes tabaci</name>
    <dbReference type="NCBI Taxonomy" id="7038"/>
    <lineage>
        <taxon>Eukaryota</taxon>
        <taxon>Metazoa</taxon>
        <taxon>Ecdysozoa</taxon>
        <taxon>Arthropoda</taxon>
        <taxon>Hexapoda</taxon>
        <taxon>Insecta</taxon>
        <taxon>Pterygota</taxon>
        <taxon>Neoptera</taxon>
        <taxon>Paraneoptera</taxon>
        <taxon>Hemiptera</taxon>
        <taxon>Sternorrhyncha</taxon>
        <taxon>Aleyrodoidea</taxon>
        <taxon>Aleyrodidae</taxon>
        <taxon>Aleyrodinae</taxon>
        <taxon>Bemisia</taxon>
    </lineage>
</organism>
<dbReference type="InterPro" id="IPR000504">
    <property type="entry name" value="RRM_dom"/>
</dbReference>
<keyword evidence="2" id="KW-0863">Zinc-finger</keyword>
<evidence type="ECO:0000313" key="7">
    <source>
        <dbReference type="EMBL" id="CAH0392877.1"/>
    </source>
</evidence>
<feature type="compositionally biased region" description="Basic and acidic residues" evidence="4">
    <location>
        <begin position="336"/>
        <end position="349"/>
    </location>
</feature>
<accession>A0A9P0F5J6</accession>
<proteinExistence type="predicted"/>
<dbReference type="PANTHER" id="PTHR48025:SF1">
    <property type="entry name" value="RRM DOMAIN-CONTAINING PROTEIN"/>
    <property type="match status" value="1"/>
</dbReference>
<dbReference type="KEGG" id="btab:109035320"/>
<evidence type="ECO:0000259" key="6">
    <source>
        <dbReference type="PROSITE" id="PS50158"/>
    </source>
</evidence>
<protein>
    <recommendedName>
        <fullName evidence="9">RNA-binding protein lark</fullName>
    </recommendedName>
</protein>
<dbReference type="Gene3D" id="4.10.60.10">
    <property type="entry name" value="Zinc finger, CCHC-type"/>
    <property type="match status" value="1"/>
</dbReference>
<evidence type="ECO:0000256" key="4">
    <source>
        <dbReference type="SAM" id="MobiDB-lite"/>
    </source>
</evidence>
<dbReference type="InterPro" id="IPR001878">
    <property type="entry name" value="Znf_CCHC"/>
</dbReference>
<keyword evidence="1 3" id="KW-0694">RNA-binding</keyword>
<gene>
    <name evidence="7" type="ORF">BEMITA_LOCUS11338</name>
</gene>
<name>A0A9P0F5J6_BEMTA</name>
<dbReference type="GO" id="GO:0008270">
    <property type="term" value="F:zinc ion binding"/>
    <property type="evidence" value="ECO:0007669"/>
    <property type="project" value="UniProtKB-KW"/>
</dbReference>
<feature type="domain" description="CCHC-type" evidence="6">
    <location>
        <begin position="172"/>
        <end position="188"/>
    </location>
</feature>
<reference evidence="7" key="1">
    <citation type="submission" date="2021-12" db="EMBL/GenBank/DDBJ databases">
        <authorList>
            <person name="King R."/>
        </authorList>
    </citation>
    <scope>NUCLEOTIDE SEQUENCE</scope>
</reference>
<dbReference type="InterPro" id="IPR050502">
    <property type="entry name" value="Euk_RNA-bind_prot"/>
</dbReference>
<dbReference type="Gene3D" id="3.30.70.330">
    <property type="match status" value="2"/>
</dbReference>
<dbReference type="CDD" id="cd12343">
    <property type="entry name" value="RRM1_2_CoAA_like"/>
    <property type="match status" value="1"/>
</dbReference>
<keyword evidence="2" id="KW-0479">Metal-binding</keyword>
<dbReference type="AlphaFoldDB" id="A0A9P0F5J6"/>
<feature type="compositionally biased region" description="Low complexity" evidence="4">
    <location>
        <begin position="296"/>
        <end position="310"/>
    </location>
</feature>
<evidence type="ECO:0000256" key="1">
    <source>
        <dbReference type="ARBA" id="ARBA00022884"/>
    </source>
</evidence>
<dbReference type="SMART" id="SM00343">
    <property type="entry name" value="ZnF_C2HC"/>
    <property type="match status" value="1"/>
</dbReference>
<sequence length="364" mass="41318">MPGFSSHAGTFKIFVGNLSDKTTGADLKPLFEEFGKVVECDVVKNFGFVHMEKKEEGEDAIRGINGRMLHGSTIKVEAATSRKGPNTPTTKIFVGNLSDNTKAPEVRALFEPYGTVVECDIVRNFGFVHIDAHDLDKMLKELNDLEVDGSQIKVQVSTSRVRQRPGMGDPERCYRCGRDGHWSKECPKGVRGGPMDRYSGRLSDPRGMFGRDPYPPPPPPQFLRDRMISLGPKDIYDRYYDRLDRDRLDRDRYERPISQSPYDDFERRLPPLRDLGPIRGRDFPPPPPLPSRSRESFSSLVSSRSSSLRDSYGDIFSRRSPPSSSMSSRYSSSRGMYDDYTRDTYDSHRVGLRGPSPPRRYAPY</sequence>
<evidence type="ECO:0000313" key="8">
    <source>
        <dbReference type="Proteomes" id="UP001152759"/>
    </source>
</evidence>
<dbReference type="OrthoDB" id="79941at2759"/>
<dbReference type="Pfam" id="PF00098">
    <property type="entry name" value="zf-CCHC"/>
    <property type="match status" value="1"/>
</dbReference>
<dbReference type="PANTHER" id="PTHR48025">
    <property type="entry name" value="OS02G0815200 PROTEIN"/>
    <property type="match status" value="1"/>
</dbReference>
<dbReference type="Proteomes" id="UP001152759">
    <property type="component" value="Chromosome 7"/>
</dbReference>
<evidence type="ECO:0000256" key="3">
    <source>
        <dbReference type="PROSITE-ProRule" id="PRU00176"/>
    </source>
</evidence>
<feature type="compositionally biased region" description="Pro residues" evidence="4">
    <location>
        <begin position="355"/>
        <end position="364"/>
    </location>
</feature>
<dbReference type="InterPro" id="IPR035979">
    <property type="entry name" value="RBD_domain_sf"/>
</dbReference>
<dbReference type="GO" id="GO:0005634">
    <property type="term" value="C:nucleus"/>
    <property type="evidence" value="ECO:0007669"/>
    <property type="project" value="TreeGrafter"/>
</dbReference>
<dbReference type="SMART" id="SM00360">
    <property type="entry name" value="RRM"/>
    <property type="match status" value="2"/>
</dbReference>
<dbReference type="Pfam" id="PF00076">
    <property type="entry name" value="RRM_1"/>
    <property type="match status" value="2"/>
</dbReference>
<dbReference type="InterPro" id="IPR012677">
    <property type="entry name" value="Nucleotide-bd_a/b_plait_sf"/>
</dbReference>
<dbReference type="PROSITE" id="PS50102">
    <property type="entry name" value="RRM"/>
    <property type="match status" value="2"/>
</dbReference>
<dbReference type="SUPFAM" id="SSF54928">
    <property type="entry name" value="RNA-binding domain, RBD"/>
    <property type="match status" value="2"/>
</dbReference>
<dbReference type="EMBL" id="OU963868">
    <property type="protein sequence ID" value="CAH0392877.1"/>
    <property type="molecule type" value="Genomic_DNA"/>
</dbReference>
<dbReference type="GO" id="GO:0003729">
    <property type="term" value="F:mRNA binding"/>
    <property type="evidence" value="ECO:0007669"/>
    <property type="project" value="TreeGrafter"/>
</dbReference>
<feature type="region of interest" description="Disordered" evidence="4">
    <location>
        <begin position="193"/>
        <end position="221"/>
    </location>
</feature>